<gene>
    <name evidence="19" type="ORF">B1A74_13335</name>
</gene>
<comment type="caution">
    <text evidence="19">The sequence shown here is derived from an EMBL/GenBank/DDBJ whole genome shotgun (WGS) entry which is preliminary data.</text>
</comment>
<dbReference type="NCBIfam" id="TIGR00538">
    <property type="entry name" value="hemN"/>
    <property type="match status" value="1"/>
</dbReference>
<dbReference type="GO" id="GO:0004109">
    <property type="term" value="F:coproporphyrinogen oxidase activity"/>
    <property type="evidence" value="ECO:0007669"/>
    <property type="project" value="InterPro"/>
</dbReference>
<dbReference type="GO" id="GO:0005737">
    <property type="term" value="C:cytoplasm"/>
    <property type="evidence" value="ECO:0007669"/>
    <property type="project" value="UniProtKB-SubCell"/>
</dbReference>
<feature type="binding site" evidence="16">
    <location>
        <position position="215"/>
    </location>
    <ligand>
        <name>S-adenosyl-L-methionine</name>
        <dbReference type="ChEBI" id="CHEBI:59789"/>
        <label>2</label>
    </ligand>
</feature>
<feature type="binding site" evidence="16">
    <location>
        <begin position="117"/>
        <end position="118"/>
    </location>
    <ligand>
        <name>S-adenosyl-L-methionine</name>
        <dbReference type="ChEBI" id="CHEBI:59789"/>
        <label>2</label>
    </ligand>
</feature>
<dbReference type="PANTHER" id="PTHR13932:SF6">
    <property type="entry name" value="OXYGEN-INDEPENDENT COPROPORPHYRINOGEN III OXIDASE"/>
    <property type="match status" value="1"/>
</dbReference>
<comment type="function">
    <text evidence="13">Involved in the heme biosynthesis. Catalyzes the anaerobic oxidative decarboxylation of propionate groups of rings A and B of coproporphyrinogen III to yield the vinyl groups in protoporphyrinogen IX.</text>
</comment>
<feature type="binding site" evidence="17">
    <location>
        <position position="69"/>
    </location>
    <ligand>
        <name>[4Fe-4S] cluster</name>
        <dbReference type="ChEBI" id="CHEBI:49883"/>
        <note>4Fe-4S-S-AdoMet</note>
    </ligand>
</feature>
<dbReference type="InterPro" id="IPR006638">
    <property type="entry name" value="Elp3/MiaA/NifB-like_rSAM"/>
</dbReference>
<evidence type="ECO:0000256" key="15">
    <source>
        <dbReference type="PIRNR" id="PIRNR000167"/>
    </source>
</evidence>
<evidence type="ECO:0000256" key="14">
    <source>
        <dbReference type="ARBA" id="ARBA00048321"/>
    </source>
</evidence>
<dbReference type="SUPFAM" id="SSF102114">
    <property type="entry name" value="Radical SAM enzymes"/>
    <property type="match status" value="1"/>
</dbReference>
<dbReference type="Proteomes" id="UP000189177">
    <property type="component" value="Unassembled WGS sequence"/>
</dbReference>
<feature type="binding site" evidence="16">
    <location>
        <position position="151"/>
    </location>
    <ligand>
        <name>S-adenosyl-L-methionine</name>
        <dbReference type="ChEBI" id="CHEBI:59789"/>
        <label>1</label>
    </ligand>
</feature>
<dbReference type="OrthoDB" id="9808022at2"/>
<comment type="pathway">
    <text evidence="2 15">Porphyrin-containing compound metabolism; protoporphyrin-IX biosynthesis; protoporphyrinogen-IX from coproporphyrinogen-III (AdoMet route): step 1/1.</text>
</comment>
<evidence type="ECO:0000256" key="8">
    <source>
        <dbReference type="ARBA" id="ARBA00022723"/>
    </source>
</evidence>
<dbReference type="GO" id="GO:0006782">
    <property type="term" value="P:protoporphyrinogen IX biosynthetic process"/>
    <property type="evidence" value="ECO:0007669"/>
    <property type="project" value="UniProtKB-UniPathway"/>
</dbReference>
<comment type="cofactor">
    <cofactor evidence="15 17">
        <name>[4Fe-4S] cluster</name>
        <dbReference type="ChEBI" id="CHEBI:49883"/>
    </cofactor>
    <text evidence="15 17">Binds 1 [4Fe-4S] cluster. The cluster is coordinated with 3 cysteines and an exchangeable S-adenosyl-L-methionine.</text>
</comment>
<dbReference type="SFLD" id="SFLDG01065">
    <property type="entry name" value="anaerobic_coproporphyrinogen-I"/>
    <property type="match status" value="1"/>
</dbReference>
<dbReference type="STRING" id="252474.B1A74_13335"/>
<evidence type="ECO:0000256" key="10">
    <source>
        <dbReference type="ARBA" id="ARBA00023004"/>
    </source>
</evidence>
<feature type="binding site" evidence="16">
    <location>
        <position position="116"/>
    </location>
    <ligand>
        <name>S-adenosyl-L-methionine</name>
        <dbReference type="ChEBI" id="CHEBI:59789"/>
        <label>1</label>
    </ligand>
</feature>
<dbReference type="SMART" id="SM00729">
    <property type="entry name" value="Elp3"/>
    <property type="match status" value="1"/>
</dbReference>
<reference evidence="19 20" key="1">
    <citation type="submission" date="2017-02" db="EMBL/GenBank/DDBJ databases">
        <title>Genomic diversity within the haloalkaliphilic genus Thioalkalivibrio.</title>
        <authorList>
            <person name="Ahn A.-C."/>
            <person name="Meier-Kolthoff J."/>
            <person name="Overmars L."/>
            <person name="Richter M."/>
            <person name="Woyke T."/>
            <person name="Sorokin D.Y."/>
            <person name="Muyzer G."/>
        </authorList>
    </citation>
    <scope>NUCLEOTIDE SEQUENCE [LARGE SCALE GENOMIC DNA]</scope>
    <source>
        <strain evidence="19 20">HL17</strain>
    </source>
</reference>
<organism evidence="19 20">
    <name type="scientific">Thioalkalivibrio halophilus</name>
    <dbReference type="NCBI Taxonomy" id="252474"/>
    <lineage>
        <taxon>Bacteria</taxon>
        <taxon>Pseudomonadati</taxon>
        <taxon>Pseudomonadota</taxon>
        <taxon>Gammaproteobacteria</taxon>
        <taxon>Chromatiales</taxon>
        <taxon>Ectothiorhodospiraceae</taxon>
        <taxon>Thioalkalivibrio</taxon>
    </lineage>
</organism>
<dbReference type="Gene3D" id="1.10.10.920">
    <property type="match status" value="1"/>
</dbReference>
<dbReference type="InterPro" id="IPR058240">
    <property type="entry name" value="rSAM_sf"/>
</dbReference>
<dbReference type="SFLD" id="SFLDS00029">
    <property type="entry name" value="Radical_SAM"/>
    <property type="match status" value="1"/>
</dbReference>
<dbReference type="InterPro" id="IPR023404">
    <property type="entry name" value="rSAM_horseshoe"/>
</dbReference>
<dbReference type="EC" id="1.3.98.3" evidence="15"/>
<dbReference type="UniPathway" id="UPA00251">
    <property type="reaction ID" value="UER00323"/>
</dbReference>
<dbReference type="Gene3D" id="3.80.30.20">
    <property type="entry name" value="tm_1862 like domain"/>
    <property type="match status" value="1"/>
</dbReference>
<dbReference type="PANTHER" id="PTHR13932">
    <property type="entry name" value="COPROPORPHYRINIGEN III OXIDASE"/>
    <property type="match status" value="1"/>
</dbReference>
<evidence type="ECO:0000256" key="6">
    <source>
        <dbReference type="ARBA" id="ARBA00022490"/>
    </source>
</evidence>
<name>A0A1V2ZVZ1_9GAMM</name>
<evidence type="ECO:0000313" key="19">
    <source>
        <dbReference type="EMBL" id="OOC08993.1"/>
    </source>
</evidence>
<comment type="subunit">
    <text evidence="4">Monomer.</text>
</comment>
<dbReference type="InterPro" id="IPR004558">
    <property type="entry name" value="Coprogen_oxidase_HemN"/>
</dbReference>
<evidence type="ECO:0000256" key="2">
    <source>
        <dbReference type="ARBA" id="ARBA00004785"/>
    </source>
</evidence>
<evidence type="ECO:0000256" key="5">
    <source>
        <dbReference type="ARBA" id="ARBA00022485"/>
    </source>
</evidence>
<comment type="similarity">
    <text evidence="3 15">Belongs to the anaerobic coproporphyrinogen-III oxidase family.</text>
</comment>
<keyword evidence="8 15" id="KW-0479">Metal-binding</keyword>
<dbReference type="GO" id="GO:0051989">
    <property type="term" value="F:coproporphyrinogen dehydrogenase activity"/>
    <property type="evidence" value="ECO:0007669"/>
    <property type="project" value="UniProtKB-EC"/>
</dbReference>
<keyword evidence="7 15" id="KW-0949">S-adenosyl-L-methionine</keyword>
<dbReference type="GO" id="GO:0051539">
    <property type="term" value="F:4 iron, 4 sulfur cluster binding"/>
    <property type="evidence" value="ECO:0007669"/>
    <property type="project" value="UniProtKB-KW"/>
</dbReference>
<dbReference type="InterPro" id="IPR007197">
    <property type="entry name" value="rSAM"/>
</dbReference>
<evidence type="ECO:0000256" key="12">
    <source>
        <dbReference type="ARBA" id="ARBA00023244"/>
    </source>
</evidence>
<evidence type="ECO:0000313" key="20">
    <source>
        <dbReference type="Proteomes" id="UP000189177"/>
    </source>
</evidence>
<dbReference type="GO" id="GO:0046872">
    <property type="term" value="F:metal ion binding"/>
    <property type="evidence" value="ECO:0007669"/>
    <property type="project" value="UniProtKB-KW"/>
</dbReference>
<dbReference type="Pfam" id="PF04055">
    <property type="entry name" value="Radical_SAM"/>
    <property type="match status" value="1"/>
</dbReference>
<keyword evidence="6 15" id="KW-0963">Cytoplasm</keyword>
<evidence type="ECO:0000259" key="18">
    <source>
        <dbReference type="PROSITE" id="PS51918"/>
    </source>
</evidence>
<dbReference type="CDD" id="cd01335">
    <property type="entry name" value="Radical_SAM"/>
    <property type="match status" value="1"/>
</dbReference>
<dbReference type="FunFam" id="3.80.30.20:FF:000012">
    <property type="entry name" value="Coproporphyrinogen-III oxidase"/>
    <property type="match status" value="1"/>
</dbReference>
<protein>
    <recommendedName>
        <fullName evidence="15">Coproporphyrinogen-III oxidase</fullName>
        <ecNumber evidence="15">1.3.98.3</ecNumber>
    </recommendedName>
</protein>
<feature type="binding site" evidence="16">
    <location>
        <begin position="71"/>
        <end position="73"/>
    </location>
    <ligand>
        <name>S-adenosyl-L-methionine</name>
        <dbReference type="ChEBI" id="CHEBI:59789"/>
        <label>2</label>
    </ligand>
</feature>
<evidence type="ECO:0000256" key="13">
    <source>
        <dbReference type="ARBA" id="ARBA00024295"/>
    </source>
</evidence>
<keyword evidence="9 15" id="KW-0560">Oxidoreductase</keyword>
<keyword evidence="12 15" id="KW-0627">Porphyrin biosynthesis</keyword>
<dbReference type="PIRSF" id="PIRSF000167">
    <property type="entry name" value="HemN"/>
    <property type="match status" value="1"/>
</dbReference>
<evidence type="ECO:0000256" key="11">
    <source>
        <dbReference type="ARBA" id="ARBA00023014"/>
    </source>
</evidence>
<keyword evidence="11 15" id="KW-0411">Iron-sulfur</keyword>
<dbReference type="FunFam" id="1.10.10.920:FF:000001">
    <property type="entry name" value="Coproporphyrinogen-III oxidase"/>
    <property type="match status" value="1"/>
</dbReference>
<evidence type="ECO:0000256" key="4">
    <source>
        <dbReference type="ARBA" id="ARBA00011245"/>
    </source>
</evidence>
<dbReference type="AlphaFoldDB" id="A0A1V2ZVZ1"/>
<keyword evidence="10 15" id="KW-0408">Iron</keyword>
<evidence type="ECO:0000256" key="3">
    <source>
        <dbReference type="ARBA" id="ARBA00005493"/>
    </source>
</evidence>
<feature type="binding site" evidence="17">
    <location>
        <position position="72"/>
    </location>
    <ligand>
        <name>[4Fe-4S] cluster</name>
        <dbReference type="ChEBI" id="CHEBI:49883"/>
        <note>4Fe-4S-S-AdoMet</note>
    </ligand>
</feature>
<feature type="binding site" evidence="16">
    <location>
        <position position="178"/>
    </location>
    <ligand>
        <name>S-adenosyl-L-methionine</name>
        <dbReference type="ChEBI" id="CHEBI:59789"/>
        <label>2</label>
    </ligand>
</feature>
<comment type="catalytic activity">
    <reaction evidence="14 15">
        <text>coproporphyrinogen III + 2 S-adenosyl-L-methionine = protoporphyrinogen IX + 2 5'-deoxyadenosine + 2 L-methionine + 2 CO2</text>
        <dbReference type="Rhea" id="RHEA:15425"/>
        <dbReference type="ChEBI" id="CHEBI:16526"/>
        <dbReference type="ChEBI" id="CHEBI:17319"/>
        <dbReference type="ChEBI" id="CHEBI:57307"/>
        <dbReference type="ChEBI" id="CHEBI:57309"/>
        <dbReference type="ChEBI" id="CHEBI:57844"/>
        <dbReference type="ChEBI" id="CHEBI:59789"/>
        <dbReference type="EC" id="1.3.98.3"/>
    </reaction>
</comment>
<feature type="binding site" evidence="16">
    <location>
        <position position="59"/>
    </location>
    <ligand>
        <name>S-adenosyl-L-methionine</name>
        <dbReference type="ChEBI" id="CHEBI:59789"/>
        <label>1</label>
    </ligand>
</feature>
<feature type="binding site" evidence="16">
    <location>
        <position position="249"/>
    </location>
    <ligand>
        <name>S-adenosyl-L-methionine</name>
        <dbReference type="ChEBI" id="CHEBI:59789"/>
        <label>2</label>
    </ligand>
</feature>
<dbReference type="Pfam" id="PF06969">
    <property type="entry name" value="HemN_C"/>
    <property type="match status" value="1"/>
</dbReference>
<evidence type="ECO:0000256" key="7">
    <source>
        <dbReference type="ARBA" id="ARBA00022691"/>
    </source>
</evidence>
<feature type="domain" description="Radical SAM core" evidence="18">
    <location>
        <begin position="50"/>
        <end position="286"/>
    </location>
</feature>
<comment type="subcellular location">
    <subcellularLocation>
        <location evidence="1 15">Cytoplasm</location>
    </subcellularLocation>
</comment>
<dbReference type="InterPro" id="IPR010723">
    <property type="entry name" value="HemN_C"/>
</dbReference>
<evidence type="ECO:0000256" key="1">
    <source>
        <dbReference type="ARBA" id="ARBA00004496"/>
    </source>
</evidence>
<evidence type="ECO:0000256" key="16">
    <source>
        <dbReference type="PIRSR" id="PIRSR000167-1"/>
    </source>
</evidence>
<evidence type="ECO:0000256" key="9">
    <source>
        <dbReference type="ARBA" id="ARBA00023002"/>
    </source>
</evidence>
<dbReference type="InterPro" id="IPR034505">
    <property type="entry name" value="Coproporphyrinogen-III_oxidase"/>
</dbReference>
<feature type="binding site" evidence="16">
    <location>
        <position position="190"/>
    </location>
    <ligand>
        <name>S-adenosyl-L-methionine</name>
        <dbReference type="ChEBI" id="CHEBI:59789"/>
        <label>2</label>
    </ligand>
</feature>
<feature type="binding site" evidence="16">
    <location>
        <position position="335"/>
    </location>
    <ligand>
        <name>S-adenosyl-L-methionine</name>
        <dbReference type="ChEBI" id="CHEBI:59789"/>
        <label>1</label>
    </ligand>
</feature>
<feature type="binding site" evidence="17">
    <location>
        <position position="65"/>
    </location>
    <ligand>
        <name>[4Fe-4S] cluster</name>
        <dbReference type="ChEBI" id="CHEBI:49883"/>
        <note>4Fe-4S-S-AdoMet</note>
    </ligand>
</feature>
<accession>A0A1V2ZVZ1</accession>
<keyword evidence="20" id="KW-1185">Reference proteome</keyword>
<dbReference type="PROSITE" id="PS51918">
    <property type="entry name" value="RADICAL_SAM"/>
    <property type="match status" value="1"/>
</dbReference>
<keyword evidence="5 15" id="KW-0004">4Fe-4S</keyword>
<dbReference type="EMBL" id="MUZR01000070">
    <property type="protein sequence ID" value="OOC08993.1"/>
    <property type="molecule type" value="Genomic_DNA"/>
</dbReference>
<sequence>MEQSLIFDREMLQRYDVSGPRYTSYPTAPQFHEGFDDTTYAVQAERSQADGVTRPLSLYVHVPFCDTVCFYCACNKVVTGNYERARSYLDYLDQEIALQGRLFRPERPVEQLHFGGGTPTYLSDADLDRVMDSLGRNFNLSDGPEREFSIEIDPRALREGTLPLLAERGFNRISLGVQDFDPDVQQAVNRIQPFEVTAGAIEQARACGFGSTNVDLIYGLPKQTVETTRRTLEQTLELRPERLAIYNYAHLPERFKVQRQINEDELPSAAEKLAILETTIGMLTDAGYVYIGMDHFALPDDELARAQRAGTLQRNFQGYSTRADCDLVAMGPTAIGRIGDTYSQNVRELDRYYARLDAGRLPVFRGIVLSDDDRLRREVITDIMCHSHLDFGRVEARHGIDFREYFGAELERLDEMERDELVRVGERELDVLPRGRMLLRNVAMAFDAWLDRPEAAPVKYSRVV</sequence>
<dbReference type="RefSeq" id="WP_018947924.1">
    <property type="nucleotide sequence ID" value="NZ_MUZR01000070.1"/>
</dbReference>
<evidence type="ECO:0000256" key="17">
    <source>
        <dbReference type="PIRSR" id="PIRSR000167-2"/>
    </source>
</evidence>
<proteinExistence type="inferred from homology"/>